<dbReference type="InterPro" id="IPR027417">
    <property type="entry name" value="P-loop_NTPase"/>
</dbReference>
<proteinExistence type="predicted"/>
<dbReference type="GO" id="GO:0032543">
    <property type="term" value="P:mitochondrial translation"/>
    <property type="evidence" value="ECO:0007669"/>
    <property type="project" value="TreeGrafter"/>
</dbReference>
<dbReference type="Proteomes" id="UP000029725">
    <property type="component" value="Unassembled WGS sequence"/>
</dbReference>
<dbReference type="HOGENOM" id="CLU_976896_0_0_1"/>
<keyword evidence="2" id="KW-0342">GTP-binding</keyword>
<dbReference type="OrthoDB" id="269151at2759"/>
<dbReference type="PANTHER" id="PTHR45782:SF4">
    <property type="entry name" value="MITOCHONDRIAL RIBOSOME-ASSOCIATED GTPASE 1"/>
    <property type="match status" value="1"/>
</dbReference>
<evidence type="ECO:0000313" key="3">
    <source>
        <dbReference type="EMBL" id="KGG50312.1"/>
    </source>
</evidence>
<dbReference type="InterPro" id="IPR023179">
    <property type="entry name" value="GTP-bd_ortho_bundle_sf"/>
</dbReference>
<name>A0A098VMK8_9MICR</name>
<dbReference type="EMBL" id="JMKJ01000587">
    <property type="protein sequence ID" value="KGG50312.1"/>
    <property type="molecule type" value="Genomic_DNA"/>
</dbReference>
<reference evidence="3 4" key="1">
    <citation type="submission" date="2014-04" db="EMBL/GenBank/DDBJ databases">
        <title>A new species of microsporidia sheds light on the evolution of extreme parasitism.</title>
        <authorList>
            <person name="Haag K.L."/>
            <person name="James T.Y."/>
            <person name="Larsson R."/>
            <person name="Schaer T.M."/>
            <person name="Refardt D."/>
            <person name="Pombert J.-F."/>
            <person name="Ebert D."/>
        </authorList>
    </citation>
    <scope>NUCLEOTIDE SEQUENCE [LARGE SCALE GENOMIC DNA]</scope>
    <source>
        <strain evidence="3 4">UGP3</strain>
        <tissue evidence="3">Spores</tissue>
    </source>
</reference>
<dbReference type="SUPFAM" id="SSF52540">
    <property type="entry name" value="P-loop containing nucleoside triphosphate hydrolases"/>
    <property type="match status" value="1"/>
</dbReference>
<protein>
    <submittedName>
        <fullName evidence="3">Mitochondrial GTPase 1</fullName>
    </submittedName>
</protein>
<dbReference type="GeneID" id="25260796"/>
<dbReference type="Gene3D" id="1.10.1580.10">
    <property type="match status" value="1"/>
</dbReference>
<sequence>MLVHGDPRSKLALNLIFNFLMHCPRPRFDFNKVPKITWFPGHMHAAIKKMRENMSSKVDIVIEVRDSRVPISCINPLFEELFETKRRIIVYNKRDLAGASPFLDAVKTSQKSVIGIASISAKEDNPHKQARSADAVLDIIRARYPPTQVLPSTFRLRGLVVGMPNPRAYAASNYPPRNGAQNVPDRYLLFVIAIAMVKESILGEILIADYLLFRLNLLPPDGEDRPFYVKYFRMDAPTEDVGIFLEAVATRLGLVKKGGTLDIHLAAVRLIRMYNEGFFGSFSLD</sequence>
<evidence type="ECO:0000313" key="4">
    <source>
        <dbReference type="Proteomes" id="UP000029725"/>
    </source>
</evidence>
<dbReference type="RefSeq" id="XP_013236755.1">
    <property type="nucleotide sequence ID" value="XM_013381301.1"/>
</dbReference>
<comment type="caution">
    <text evidence="3">The sequence shown here is derived from an EMBL/GenBank/DDBJ whole genome shotgun (WGS) entry which is preliminary data.</text>
</comment>
<accession>A0A098VMK8</accession>
<evidence type="ECO:0000256" key="2">
    <source>
        <dbReference type="ARBA" id="ARBA00023134"/>
    </source>
</evidence>
<dbReference type="GO" id="GO:0003924">
    <property type="term" value="F:GTPase activity"/>
    <property type="evidence" value="ECO:0007669"/>
    <property type="project" value="TreeGrafter"/>
</dbReference>
<keyword evidence="4" id="KW-1185">Reference proteome</keyword>
<organism evidence="3 4">
    <name type="scientific">Mitosporidium daphniae</name>
    <dbReference type="NCBI Taxonomy" id="1485682"/>
    <lineage>
        <taxon>Eukaryota</taxon>
        <taxon>Fungi</taxon>
        <taxon>Fungi incertae sedis</taxon>
        <taxon>Microsporidia</taxon>
        <taxon>Mitosporidium</taxon>
    </lineage>
</organism>
<dbReference type="AlphaFoldDB" id="A0A098VMK8"/>
<evidence type="ECO:0000256" key="1">
    <source>
        <dbReference type="ARBA" id="ARBA00022741"/>
    </source>
</evidence>
<dbReference type="GO" id="GO:0005739">
    <property type="term" value="C:mitochondrion"/>
    <property type="evidence" value="ECO:0007669"/>
    <property type="project" value="TreeGrafter"/>
</dbReference>
<dbReference type="GO" id="GO:0005525">
    <property type="term" value="F:GTP binding"/>
    <property type="evidence" value="ECO:0007669"/>
    <property type="project" value="UniProtKB-KW"/>
</dbReference>
<dbReference type="VEuPathDB" id="MicrosporidiaDB:DI09_77p20"/>
<keyword evidence="1" id="KW-0547">Nucleotide-binding</keyword>
<dbReference type="PANTHER" id="PTHR45782">
    <property type="entry name" value="MITOCHONDRIAL RIBOSOME-ASSOCIATED GTPASE 1"/>
    <property type="match status" value="1"/>
</dbReference>
<gene>
    <name evidence="3" type="ORF">DI09_77p20</name>
</gene>
<dbReference type="Gene3D" id="3.40.50.300">
    <property type="entry name" value="P-loop containing nucleotide triphosphate hydrolases"/>
    <property type="match status" value="1"/>
</dbReference>